<feature type="transmembrane region" description="Helical" evidence="13">
    <location>
        <begin position="92"/>
        <end position="110"/>
    </location>
</feature>
<dbReference type="GO" id="GO:0000156">
    <property type="term" value="F:phosphorelay response regulator activity"/>
    <property type="evidence" value="ECO:0007669"/>
    <property type="project" value="TreeGrafter"/>
</dbReference>
<evidence type="ECO:0000256" key="11">
    <source>
        <dbReference type="ARBA" id="ARBA00023012"/>
    </source>
</evidence>
<evidence type="ECO:0000256" key="6">
    <source>
        <dbReference type="ARBA" id="ARBA00022692"/>
    </source>
</evidence>
<dbReference type="SUPFAM" id="SSF55785">
    <property type="entry name" value="PYP-like sensor domain (PAS domain)"/>
    <property type="match status" value="2"/>
</dbReference>
<evidence type="ECO:0000256" key="5">
    <source>
        <dbReference type="ARBA" id="ARBA00022679"/>
    </source>
</evidence>
<comment type="catalytic activity">
    <reaction evidence="1">
        <text>ATP + protein L-histidine = ADP + protein N-phospho-L-histidine.</text>
        <dbReference type="EC" id="2.7.13.3"/>
    </reaction>
</comment>
<dbReference type="CDD" id="cd00130">
    <property type="entry name" value="PAS"/>
    <property type="match status" value="1"/>
</dbReference>
<keyword evidence="11" id="KW-0902">Two-component regulatory system</keyword>
<dbReference type="CDD" id="cd00082">
    <property type="entry name" value="HisKA"/>
    <property type="match status" value="1"/>
</dbReference>
<evidence type="ECO:0000256" key="2">
    <source>
        <dbReference type="ARBA" id="ARBA00004141"/>
    </source>
</evidence>
<feature type="domain" description="Histidine kinase" evidence="14">
    <location>
        <begin position="1336"/>
        <end position="1552"/>
    </location>
</feature>
<feature type="domain" description="PAS" evidence="15">
    <location>
        <begin position="1204"/>
        <end position="1244"/>
    </location>
</feature>
<feature type="transmembrane region" description="Helical" evidence="13">
    <location>
        <begin position="137"/>
        <end position="158"/>
    </location>
</feature>
<evidence type="ECO:0000259" key="14">
    <source>
        <dbReference type="PROSITE" id="PS50109"/>
    </source>
</evidence>
<dbReference type="Pfam" id="PF13185">
    <property type="entry name" value="GAF_2"/>
    <property type="match status" value="1"/>
</dbReference>
<dbReference type="InterPro" id="IPR029016">
    <property type="entry name" value="GAF-like_dom_sf"/>
</dbReference>
<dbReference type="EC" id="2.7.13.3" evidence="3"/>
<evidence type="ECO:0000256" key="1">
    <source>
        <dbReference type="ARBA" id="ARBA00000085"/>
    </source>
</evidence>
<keyword evidence="4" id="KW-0597">Phosphoprotein</keyword>
<dbReference type="Gene3D" id="3.30.450.40">
    <property type="match status" value="5"/>
</dbReference>
<dbReference type="InterPro" id="IPR036890">
    <property type="entry name" value="HATPase_C_sf"/>
</dbReference>
<dbReference type="GO" id="GO:0030295">
    <property type="term" value="F:protein kinase activator activity"/>
    <property type="evidence" value="ECO:0007669"/>
    <property type="project" value="TreeGrafter"/>
</dbReference>
<keyword evidence="6 13" id="KW-0812">Transmembrane</keyword>
<dbReference type="PROSITE" id="PS50112">
    <property type="entry name" value="PAS"/>
    <property type="match status" value="2"/>
</dbReference>
<dbReference type="InterPro" id="IPR003018">
    <property type="entry name" value="GAF"/>
</dbReference>
<dbReference type="Pfam" id="PF02518">
    <property type="entry name" value="HATPase_c"/>
    <property type="match status" value="1"/>
</dbReference>
<evidence type="ECO:0000313" key="16">
    <source>
        <dbReference type="EMBL" id="SNB52758.1"/>
    </source>
</evidence>
<comment type="subcellular location">
    <subcellularLocation>
        <location evidence="2">Membrane</location>
        <topology evidence="2">Multi-pass membrane protein</topology>
    </subcellularLocation>
</comment>
<dbReference type="InterPro" id="IPR031621">
    <property type="entry name" value="HisKA_7TM"/>
</dbReference>
<accession>A0A212Q0N9</accession>
<feature type="transmembrane region" description="Helical" evidence="13">
    <location>
        <begin position="59"/>
        <end position="80"/>
    </location>
</feature>
<evidence type="ECO:0000256" key="3">
    <source>
        <dbReference type="ARBA" id="ARBA00012438"/>
    </source>
</evidence>
<dbReference type="Pfam" id="PF00989">
    <property type="entry name" value="PAS"/>
    <property type="match status" value="1"/>
</dbReference>
<evidence type="ECO:0000313" key="17">
    <source>
        <dbReference type="Proteomes" id="UP000197025"/>
    </source>
</evidence>
<name>A0A212Q0N9_9CHLR</name>
<dbReference type="GO" id="GO:0000155">
    <property type="term" value="F:phosphorelay sensor kinase activity"/>
    <property type="evidence" value="ECO:0007669"/>
    <property type="project" value="InterPro"/>
</dbReference>
<dbReference type="InterPro" id="IPR035965">
    <property type="entry name" value="PAS-like_dom_sf"/>
</dbReference>
<dbReference type="InterPro" id="IPR013767">
    <property type="entry name" value="PAS_fold"/>
</dbReference>
<dbReference type="CDD" id="cd00075">
    <property type="entry name" value="HATPase"/>
    <property type="match status" value="1"/>
</dbReference>
<dbReference type="Gene3D" id="1.10.287.130">
    <property type="match status" value="1"/>
</dbReference>
<dbReference type="PROSITE" id="PS50109">
    <property type="entry name" value="HIS_KIN"/>
    <property type="match status" value="1"/>
</dbReference>
<dbReference type="InterPro" id="IPR000014">
    <property type="entry name" value="PAS"/>
</dbReference>
<keyword evidence="12 13" id="KW-0472">Membrane</keyword>
<dbReference type="SUPFAM" id="SSF55781">
    <property type="entry name" value="GAF domain-like"/>
    <property type="match status" value="5"/>
</dbReference>
<organism evidence="16 17">
    <name type="scientific">Thermoflexus hugenholtzii JAD2</name>
    <dbReference type="NCBI Taxonomy" id="877466"/>
    <lineage>
        <taxon>Bacteria</taxon>
        <taxon>Bacillati</taxon>
        <taxon>Chloroflexota</taxon>
        <taxon>Thermoflexia</taxon>
        <taxon>Thermoflexales</taxon>
        <taxon>Thermoflexaceae</taxon>
        <taxon>Thermoflexus</taxon>
    </lineage>
</organism>
<dbReference type="Gene3D" id="3.30.450.20">
    <property type="entry name" value="PAS domain"/>
    <property type="match status" value="2"/>
</dbReference>
<dbReference type="Pfam" id="PF00512">
    <property type="entry name" value="HisKA"/>
    <property type="match status" value="1"/>
</dbReference>
<dbReference type="PRINTS" id="PR00344">
    <property type="entry name" value="BCTRLSENSOR"/>
</dbReference>
<proteinExistence type="predicted"/>
<dbReference type="OrthoDB" id="9757990at2"/>
<evidence type="ECO:0000256" key="4">
    <source>
        <dbReference type="ARBA" id="ARBA00022553"/>
    </source>
</evidence>
<sequence>MAWVLGVLLGWIGLLLTYRGVRRSRSSEARLWGLALLALALWTWSESLIIGTSDPELCILGFQVQALGVAGVAPFFLLGALRYSGLRPRLRLWHLIGVLLIPSLTVLLAFTNDAHHLVWSTLVVRPDGSLAVSYGPWFWVHTLFALLAFLGAVILLLPTLIHAYRVAFRVLVGFLLAVALVMVSVFMALHDPSYAQLPTAWRGAPAIALGLATVLLGLIFQALPRLRPIPLARGLLIERISEGMMVLDSQGRVLDLNSRMAELLGRLPTECLGAPAEDLLRAWPELRDVWRAAVHEGGERIAELRHPAQERWFLFSIHAIPSQGEPEGWLVRASEITEHRRQALRRARQQEALLRLARDPRIQNGELEEAMARIAWTAAETLQVHRVNIWRLDPATGRLSCLIHVEWPEGRTGKEADLRADEFPTYFRALEEGRAIDASDAWSDPRTSELRERYMAPRNIRSMLDAPIRQGGQVIGVICHEQVGEIRIWTADEIAFAAEVADLIALVWSNAERRAAEARAQRYARQLQLLQGISQELFRAADVEHLYALTLRGVREVLGADRAAVLVRDPDGVARFKAWENLSDGYRRAVEGHWPWDPSDPNPRILWIPDAAQSPELGDVGEAVLREGIRALAFVPIRSEGQTLGKLMLYYDAPRHPDEDTLRLAETLADAVGIALRRRREIWLWEAMAGALQEILSTPPEFSERVRTILRGAKRLLGGDRAGVWFYEPIREQVACAGADGLSPDYVQWLLESYRRVPGVRAIEIPTVIHVSDVQTDPRTQAVRERLLQEGFRAYVVFPLWAPAMTGSQFPFRGVLTVYWDTVRALTTEELFMGQAFANAAAQALANAYLLEETRRRAAYEAALHQVATAILQAEDLEGILRAGLEHARAAVGLRMGEVYLWDESAGCLRLHAAMGLPPDVQALLTECYPEKGLAGRAFAEDRVLVYGDLTLEAPKITLPLPQDFIRAWIGVPLHAGTHPVGVLSLHDPEPHLFTDPEIRMLQALADHLALAVERAALVERMAKQVREVSLLYEASANLLAAQEVNRVLTLLGRFLCDITGGTYARFYRYRPESGTLEVLMEFTAPDAARKGPPGWPEGTRGNPLAVRISVLRERRPIALRLADPEAERSLSAEDRETLARLGVRRLMILPLAVGTRVFGIAEVWDRVGDQPFSMNQIALSQAIANHAAVALENARLLEDLRTERSRLRALIDAAVDGILLIRAGGEVVEINRAAARLLSLDGEPQSWIGRSVSDLLCHLKGRRPALARGLARYLRAWRRNPESRPTVELEAGPYALRIHGVPIAEGSSITGWLLWIYDITPLRELERLREEFFHMIVHDLRNPAASIQTALDFLLSEGVGPLLPEQRDVLTIARDNVGRMLRMVNTILDLRRLQSGQAILQRRAFSLAEQVAGILRELSPLIREKTLEVRMEIPPDLPPVWADELLVARALQNLLDNAIKFTPSGGTIWIRAAVEDAREMRVEVADSGPGVPPELRERLFQPFVTGMTKGRGFGLGLAFCKLAVEAHGGRIWVEDRPGGGALFVFTLPLVPPSPGNGGPRR</sequence>
<dbReference type="InterPro" id="IPR050351">
    <property type="entry name" value="BphY/WalK/GraS-like"/>
</dbReference>
<evidence type="ECO:0000256" key="9">
    <source>
        <dbReference type="ARBA" id="ARBA00022840"/>
    </source>
</evidence>
<dbReference type="GO" id="GO:0016020">
    <property type="term" value="C:membrane"/>
    <property type="evidence" value="ECO:0007669"/>
    <property type="project" value="UniProtKB-SubCell"/>
</dbReference>
<gene>
    <name evidence="16" type="ORF">SAMN02746019_00023710</name>
</gene>
<evidence type="ECO:0000256" key="13">
    <source>
        <dbReference type="SAM" id="Phobius"/>
    </source>
</evidence>
<dbReference type="Proteomes" id="UP000197025">
    <property type="component" value="Unassembled WGS sequence"/>
</dbReference>
<dbReference type="InterPro" id="IPR005467">
    <property type="entry name" value="His_kinase_dom"/>
</dbReference>
<dbReference type="Pfam" id="PF16927">
    <property type="entry name" value="HisKA_7TM"/>
    <property type="match status" value="1"/>
</dbReference>
<dbReference type="GO" id="GO:0005524">
    <property type="term" value="F:ATP binding"/>
    <property type="evidence" value="ECO:0007669"/>
    <property type="project" value="UniProtKB-KW"/>
</dbReference>
<dbReference type="Pfam" id="PF01590">
    <property type="entry name" value="GAF"/>
    <property type="match status" value="4"/>
</dbReference>
<keyword evidence="8" id="KW-0418">Kinase</keyword>
<evidence type="ECO:0000256" key="10">
    <source>
        <dbReference type="ARBA" id="ARBA00022989"/>
    </source>
</evidence>
<protein>
    <recommendedName>
        <fullName evidence="3">histidine kinase</fullName>
        <ecNumber evidence="3">2.7.13.3</ecNumber>
    </recommendedName>
</protein>
<keyword evidence="5" id="KW-0808">Transferase</keyword>
<keyword evidence="9" id="KW-0067">ATP-binding</keyword>
<feature type="transmembrane region" description="Helical" evidence="13">
    <location>
        <begin position="6"/>
        <end position="21"/>
    </location>
</feature>
<keyword evidence="17" id="KW-1185">Reference proteome</keyword>
<evidence type="ECO:0000256" key="8">
    <source>
        <dbReference type="ARBA" id="ARBA00022777"/>
    </source>
</evidence>
<dbReference type="SMART" id="SM00091">
    <property type="entry name" value="PAS"/>
    <property type="match status" value="2"/>
</dbReference>
<dbReference type="SUPFAM" id="SSF47384">
    <property type="entry name" value="Homodimeric domain of signal transducing histidine kinase"/>
    <property type="match status" value="1"/>
</dbReference>
<evidence type="ECO:0000256" key="12">
    <source>
        <dbReference type="ARBA" id="ARBA00023136"/>
    </source>
</evidence>
<dbReference type="RefSeq" id="WP_088570137.1">
    <property type="nucleotide sequence ID" value="NZ_FYEK01000003.1"/>
</dbReference>
<evidence type="ECO:0000256" key="7">
    <source>
        <dbReference type="ARBA" id="ARBA00022741"/>
    </source>
</evidence>
<dbReference type="InterPro" id="IPR013656">
    <property type="entry name" value="PAS_4"/>
</dbReference>
<reference evidence="17" key="1">
    <citation type="submission" date="2017-06" db="EMBL/GenBank/DDBJ databases">
        <authorList>
            <person name="Varghese N."/>
            <person name="Submissions S."/>
        </authorList>
    </citation>
    <scope>NUCLEOTIDE SEQUENCE [LARGE SCALE GENOMIC DNA]</scope>
    <source>
        <strain evidence="17">JAD2</strain>
    </source>
</reference>
<dbReference type="InterPro" id="IPR036097">
    <property type="entry name" value="HisK_dim/P_sf"/>
</dbReference>
<dbReference type="EMBL" id="FYEK01000003">
    <property type="protein sequence ID" value="SNB52758.1"/>
    <property type="molecule type" value="Genomic_DNA"/>
</dbReference>
<keyword evidence="10 13" id="KW-1133">Transmembrane helix</keyword>
<dbReference type="SMART" id="SM00388">
    <property type="entry name" value="HisKA"/>
    <property type="match status" value="1"/>
</dbReference>
<dbReference type="GO" id="GO:0006355">
    <property type="term" value="P:regulation of DNA-templated transcription"/>
    <property type="evidence" value="ECO:0007669"/>
    <property type="project" value="InterPro"/>
</dbReference>
<feature type="transmembrane region" description="Helical" evidence="13">
    <location>
        <begin position="170"/>
        <end position="189"/>
    </location>
</feature>
<dbReference type="InterPro" id="IPR003594">
    <property type="entry name" value="HATPase_dom"/>
</dbReference>
<feature type="transmembrane region" description="Helical" evidence="13">
    <location>
        <begin position="33"/>
        <end position="53"/>
    </location>
</feature>
<dbReference type="SMART" id="SM00387">
    <property type="entry name" value="HATPase_c"/>
    <property type="match status" value="1"/>
</dbReference>
<feature type="domain" description="PAS" evidence="15">
    <location>
        <begin position="236"/>
        <end position="273"/>
    </location>
</feature>
<dbReference type="NCBIfam" id="TIGR00229">
    <property type="entry name" value="sensory_box"/>
    <property type="match status" value="1"/>
</dbReference>
<evidence type="ECO:0000259" key="15">
    <source>
        <dbReference type="PROSITE" id="PS50112"/>
    </source>
</evidence>
<dbReference type="InParanoid" id="A0A212Q0N9"/>
<dbReference type="Gene3D" id="3.30.565.10">
    <property type="entry name" value="Histidine kinase-like ATPase, C-terminal domain"/>
    <property type="match status" value="1"/>
</dbReference>
<dbReference type="SMART" id="SM00065">
    <property type="entry name" value="GAF"/>
    <property type="match status" value="5"/>
</dbReference>
<dbReference type="GO" id="GO:0007234">
    <property type="term" value="P:osmosensory signaling via phosphorelay pathway"/>
    <property type="evidence" value="ECO:0007669"/>
    <property type="project" value="TreeGrafter"/>
</dbReference>
<keyword evidence="7" id="KW-0547">Nucleotide-binding</keyword>
<dbReference type="Pfam" id="PF08448">
    <property type="entry name" value="PAS_4"/>
    <property type="match status" value="1"/>
</dbReference>
<dbReference type="SUPFAM" id="SSF55874">
    <property type="entry name" value="ATPase domain of HSP90 chaperone/DNA topoisomerase II/histidine kinase"/>
    <property type="match status" value="1"/>
</dbReference>
<dbReference type="PANTHER" id="PTHR42878:SF7">
    <property type="entry name" value="SENSOR HISTIDINE KINASE GLRK"/>
    <property type="match status" value="1"/>
</dbReference>
<dbReference type="InterPro" id="IPR004358">
    <property type="entry name" value="Sig_transdc_His_kin-like_C"/>
</dbReference>
<dbReference type="InterPro" id="IPR003661">
    <property type="entry name" value="HisK_dim/P_dom"/>
</dbReference>
<dbReference type="PANTHER" id="PTHR42878">
    <property type="entry name" value="TWO-COMPONENT HISTIDINE KINASE"/>
    <property type="match status" value="1"/>
</dbReference>